<dbReference type="PANTHER" id="PTHR34308:SF1">
    <property type="entry name" value="COBALAMIN BIOSYNTHESIS PROTEIN CBIB"/>
    <property type="match status" value="1"/>
</dbReference>
<evidence type="ECO:0000256" key="5">
    <source>
        <dbReference type="ARBA" id="ARBA00022573"/>
    </source>
</evidence>
<comment type="subcellular location">
    <subcellularLocation>
        <location evidence="1 9">Cell membrane</location>
        <topology evidence="1 9">Multi-pass membrane protein</topology>
    </subcellularLocation>
</comment>
<dbReference type="Pfam" id="PF03186">
    <property type="entry name" value="CobD_Cbib"/>
    <property type="match status" value="1"/>
</dbReference>
<comment type="caution">
    <text evidence="10">The sequence shown here is derived from an EMBL/GenBank/DDBJ whole genome shotgun (WGS) entry which is preliminary data.</text>
</comment>
<dbReference type="GO" id="GO:0015420">
    <property type="term" value="F:ABC-type vitamin B12 transporter activity"/>
    <property type="evidence" value="ECO:0007669"/>
    <property type="project" value="UniProtKB-UniRule"/>
</dbReference>
<keyword evidence="4 9" id="KW-1003">Cell membrane</keyword>
<evidence type="ECO:0000256" key="9">
    <source>
        <dbReference type="HAMAP-Rule" id="MF_00024"/>
    </source>
</evidence>
<reference evidence="10 11" key="1">
    <citation type="submission" date="2013-04" db="EMBL/GenBank/DDBJ databases">
        <title>Hyphomonas hirschiana VP5 Genome Sequencing.</title>
        <authorList>
            <person name="Lai Q."/>
            <person name="Shao Z."/>
        </authorList>
    </citation>
    <scope>NUCLEOTIDE SEQUENCE [LARGE SCALE GENOMIC DNA]</scope>
    <source>
        <strain evidence="10 11">VP5</strain>
    </source>
</reference>
<name>A0A059FRK0_9PROT</name>
<dbReference type="UniPathway" id="UPA00148"/>
<evidence type="ECO:0000256" key="6">
    <source>
        <dbReference type="ARBA" id="ARBA00022692"/>
    </source>
</evidence>
<protein>
    <recommendedName>
        <fullName evidence="9">Cobalamin biosynthesis protein CobD</fullName>
    </recommendedName>
</protein>
<dbReference type="HAMAP" id="MF_00024">
    <property type="entry name" value="CobD_CbiB"/>
    <property type="match status" value="1"/>
</dbReference>
<proteinExistence type="inferred from homology"/>
<comment type="function">
    <text evidence="9">Converts cobyric acid to cobinamide by the addition of aminopropanol on the F carboxylic group.</text>
</comment>
<comment type="caution">
    <text evidence="9">Lacks conserved residue(s) required for the propagation of feature annotation.</text>
</comment>
<evidence type="ECO:0000313" key="10">
    <source>
        <dbReference type="EMBL" id="KCZ93053.1"/>
    </source>
</evidence>
<evidence type="ECO:0000313" key="11">
    <source>
        <dbReference type="Proteomes" id="UP000025061"/>
    </source>
</evidence>
<dbReference type="GO" id="GO:0005886">
    <property type="term" value="C:plasma membrane"/>
    <property type="evidence" value="ECO:0007669"/>
    <property type="project" value="UniProtKB-SubCell"/>
</dbReference>
<evidence type="ECO:0000256" key="3">
    <source>
        <dbReference type="ARBA" id="ARBA00006263"/>
    </source>
</evidence>
<dbReference type="NCBIfam" id="TIGR00380">
    <property type="entry name" value="cobal_cbiB"/>
    <property type="match status" value="1"/>
</dbReference>
<gene>
    <name evidence="9" type="primary">cobD</name>
    <name evidence="10" type="ORF">HHI_10209</name>
</gene>
<dbReference type="PANTHER" id="PTHR34308">
    <property type="entry name" value="COBALAMIN BIOSYNTHESIS PROTEIN CBIB"/>
    <property type="match status" value="1"/>
</dbReference>
<dbReference type="PATRIC" id="fig|1280951.3.peg.2060"/>
<dbReference type="AlphaFoldDB" id="A0A059FRK0"/>
<keyword evidence="11" id="KW-1185">Reference proteome</keyword>
<accession>A0A059FRK0</accession>
<dbReference type="GO" id="GO:0048472">
    <property type="term" value="F:threonine-phosphate decarboxylase activity"/>
    <property type="evidence" value="ECO:0007669"/>
    <property type="project" value="InterPro"/>
</dbReference>
<dbReference type="EMBL" id="ARYI01000008">
    <property type="protein sequence ID" value="KCZ93053.1"/>
    <property type="molecule type" value="Genomic_DNA"/>
</dbReference>
<organism evidence="10 11">
    <name type="scientific">Hyphomonas hirschiana VP5</name>
    <dbReference type="NCBI Taxonomy" id="1280951"/>
    <lineage>
        <taxon>Bacteria</taxon>
        <taxon>Pseudomonadati</taxon>
        <taxon>Pseudomonadota</taxon>
        <taxon>Alphaproteobacteria</taxon>
        <taxon>Hyphomonadales</taxon>
        <taxon>Hyphomonadaceae</taxon>
        <taxon>Hyphomonas</taxon>
    </lineage>
</organism>
<sequence>MATGDVMTPALLMLASWAVEAVFGWPNWLYWRVRHPVVWLGVLIGWLEQGLNRQAFSHWVRYMFGGFTSLLAVTLATWLAVLLVHSLPDGWTGYVVQAAIASSLLASRSLYQHVAAVAVPLSVGDQSAARKAVSLIVGRDPSRLDEAGIARASIESLAENASDGVIAPLFWGALFGIPGLVAYKTINTLDSIIGHRNERYEAFGGFAARLDDVANLIPARMTGLFVVIASMRFSALAIVVRDARKHRSPNAGWPEAAMAGALGIRLSGPRIYGDRCSEEPWLNPEARDPGASDIQRALRLYILALALVGLTLIGVVLLGASR</sequence>
<dbReference type="Proteomes" id="UP000025061">
    <property type="component" value="Unassembled WGS sequence"/>
</dbReference>
<dbReference type="GO" id="GO:0009236">
    <property type="term" value="P:cobalamin biosynthetic process"/>
    <property type="evidence" value="ECO:0007669"/>
    <property type="project" value="UniProtKB-UniRule"/>
</dbReference>
<comment type="similarity">
    <text evidence="3 9">Belongs to the CobD/CbiB family.</text>
</comment>
<evidence type="ECO:0000256" key="4">
    <source>
        <dbReference type="ARBA" id="ARBA00022475"/>
    </source>
</evidence>
<comment type="pathway">
    <text evidence="2 9">Cofactor biosynthesis; adenosylcobalamin biosynthesis.</text>
</comment>
<keyword evidence="5 9" id="KW-0169">Cobalamin biosynthesis</keyword>
<evidence type="ECO:0000256" key="1">
    <source>
        <dbReference type="ARBA" id="ARBA00004651"/>
    </source>
</evidence>
<keyword evidence="7 9" id="KW-1133">Transmembrane helix</keyword>
<dbReference type="InterPro" id="IPR004485">
    <property type="entry name" value="Cobalamin_biosynth_CobD/CbiB"/>
</dbReference>
<keyword evidence="6 9" id="KW-0812">Transmembrane</keyword>
<feature type="transmembrane region" description="Helical" evidence="9">
    <location>
        <begin position="59"/>
        <end position="84"/>
    </location>
</feature>
<keyword evidence="8 9" id="KW-0472">Membrane</keyword>
<feature type="transmembrane region" description="Helical" evidence="9">
    <location>
        <begin position="300"/>
        <end position="320"/>
    </location>
</feature>
<evidence type="ECO:0000256" key="8">
    <source>
        <dbReference type="ARBA" id="ARBA00023136"/>
    </source>
</evidence>
<evidence type="ECO:0000256" key="2">
    <source>
        <dbReference type="ARBA" id="ARBA00004953"/>
    </source>
</evidence>
<evidence type="ECO:0000256" key="7">
    <source>
        <dbReference type="ARBA" id="ARBA00022989"/>
    </source>
</evidence>